<keyword evidence="7" id="KW-1185">Reference proteome</keyword>
<accession>A0A0E9N4Z5</accession>
<feature type="domain" description="Peptidase S12 Pab87-related C-terminal" evidence="4">
    <location>
        <begin position="412"/>
        <end position="515"/>
    </location>
</feature>
<dbReference type="Pfam" id="PF11954">
    <property type="entry name" value="DUF3471"/>
    <property type="match status" value="1"/>
</dbReference>
<proteinExistence type="predicted"/>
<feature type="chain" id="PRO_5002430026" evidence="2">
    <location>
        <begin position="21"/>
        <end position="801"/>
    </location>
</feature>
<name>A0A0E9N4Z5_9BACT</name>
<evidence type="ECO:0000313" key="6">
    <source>
        <dbReference type="EMBL" id="GAO44771.1"/>
    </source>
</evidence>
<dbReference type="AlphaFoldDB" id="A0A0E9N4Z5"/>
<dbReference type="GO" id="GO:0008800">
    <property type="term" value="F:beta-lactamase activity"/>
    <property type="evidence" value="ECO:0007669"/>
    <property type="project" value="InterPro"/>
</dbReference>
<feature type="domain" description="Beta-lactamase class A catalytic" evidence="5">
    <location>
        <begin position="546"/>
        <end position="770"/>
    </location>
</feature>
<dbReference type="InterPro" id="IPR001466">
    <property type="entry name" value="Beta-lactam-related"/>
</dbReference>
<dbReference type="InterPro" id="IPR050491">
    <property type="entry name" value="AmpC-like"/>
</dbReference>
<sequence>MKRLFLLLISLCSLQLYARAQDRDLPPQLDQYISQVLKTFEVPGMSIGIVKNGRVLLAKGYGVKTMGSNDPVSPRTLFCIASNTKAFTATALAILAEEGKLRWEDPVIDHLPWFRMSDPALTAQLTVRDLLVHHSGIPAYGGDVLIFPPSSYSRRAIVEKVKMLPVKYPFRTIYAYDNILYLAAGELISTVSGMPWEDFIRVRILEKAGMNNTVSKFSLISRQPDVSGAHTRIHGVVTPINTVFDQAVGDAGNPAGGIASSAQDMCQWLITQLDSGRTPSRERILSPDATAELWKMVRPMPITRQPVALKAAQQDFYGYCLGFRTYNYGAHRIIGHGGKLDGFVSQIAMVPAEGLGIVVLTNQESTGAYWSVIYHLLDYFLKNPKHDWINGYKTQQDSSLARIKRRTTSPTPSAGQNPSPASDKIYGTYTDPLYGSLTISQTPGGAALQFDETPVLSARLSYYNSNSYLATFTNPSLKADCFVNFSLHPDGSVSQLTLQLYDPDTDLNFDNLVFKPVTKMPSLTDTAGMRKSINAVLATHPEATYGIAFKDIGSGQTFYHNEKSSFHAASTMKTPVLIETYRQAKAGKFSLTDSILVKNTFASIVDGSPYSLDASDDSEFELYQAIGKRLPINDILYRMITRSSNLATNMMIELVGAENVMATMRSIGANDIRVLRGVEDDKAFEKGLNNTTTAYDLMLIMEHIARGTAIDRQASQAMISILTDQYFRDIIPARLPKEVKVASKTGSINGICHDSGIVFLPDGRRYVLILLSKGIADLNTAKSVLAQVSEIIYKHYNPSQQ</sequence>
<dbReference type="SUPFAM" id="SSF56601">
    <property type="entry name" value="beta-lactamase/transpeptidase-like"/>
    <property type="match status" value="2"/>
</dbReference>
<evidence type="ECO:0000259" key="3">
    <source>
        <dbReference type="Pfam" id="PF00144"/>
    </source>
</evidence>
<feature type="domain" description="Beta-lactamase-related" evidence="3">
    <location>
        <begin position="29"/>
        <end position="367"/>
    </location>
</feature>
<protein>
    <submittedName>
        <fullName evidence="6">Peptidase S12 family protein</fullName>
    </submittedName>
</protein>
<dbReference type="Proteomes" id="UP000033121">
    <property type="component" value="Unassembled WGS sequence"/>
</dbReference>
<dbReference type="STRING" id="1220578.FPE01S_04_00140"/>
<comment type="caution">
    <text evidence="6">The sequence shown here is derived from an EMBL/GenBank/DDBJ whole genome shotgun (WGS) entry which is preliminary data.</text>
</comment>
<dbReference type="PANTHER" id="PTHR46825">
    <property type="entry name" value="D-ALANYL-D-ALANINE-CARBOXYPEPTIDASE/ENDOPEPTIDASE AMPH"/>
    <property type="match status" value="1"/>
</dbReference>
<dbReference type="EMBL" id="BBWV01000004">
    <property type="protein sequence ID" value="GAO44771.1"/>
    <property type="molecule type" value="Genomic_DNA"/>
</dbReference>
<dbReference type="GO" id="GO:0030655">
    <property type="term" value="P:beta-lactam antibiotic catabolic process"/>
    <property type="evidence" value="ECO:0007669"/>
    <property type="project" value="InterPro"/>
</dbReference>
<dbReference type="InterPro" id="IPR021860">
    <property type="entry name" value="Peptidase_S12_Pab87-rel_C"/>
</dbReference>
<gene>
    <name evidence="6" type="ORF">FPE01S_04_00140</name>
</gene>
<evidence type="ECO:0000313" key="7">
    <source>
        <dbReference type="Proteomes" id="UP000033121"/>
    </source>
</evidence>
<keyword evidence="2" id="KW-0732">Signal</keyword>
<evidence type="ECO:0000259" key="4">
    <source>
        <dbReference type="Pfam" id="PF11954"/>
    </source>
</evidence>
<dbReference type="Pfam" id="PF13354">
    <property type="entry name" value="Beta-lactamase2"/>
    <property type="match status" value="1"/>
</dbReference>
<dbReference type="Pfam" id="PF00144">
    <property type="entry name" value="Beta-lactamase"/>
    <property type="match status" value="1"/>
</dbReference>
<dbReference type="Gene3D" id="2.40.128.600">
    <property type="match status" value="1"/>
</dbReference>
<dbReference type="Gene3D" id="3.40.710.10">
    <property type="entry name" value="DD-peptidase/beta-lactamase superfamily"/>
    <property type="match status" value="2"/>
</dbReference>
<evidence type="ECO:0000256" key="2">
    <source>
        <dbReference type="SAM" id="SignalP"/>
    </source>
</evidence>
<feature type="signal peptide" evidence="2">
    <location>
        <begin position="1"/>
        <end position="20"/>
    </location>
</feature>
<dbReference type="OrthoDB" id="1522765at2"/>
<evidence type="ECO:0000256" key="1">
    <source>
        <dbReference type="SAM" id="MobiDB-lite"/>
    </source>
</evidence>
<organism evidence="6 7">
    <name type="scientific">Flavihumibacter petaseus NBRC 106054</name>
    <dbReference type="NCBI Taxonomy" id="1220578"/>
    <lineage>
        <taxon>Bacteria</taxon>
        <taxon>Pseudomonadati</taxon>
        <taxon>Bacteroidota</taxon>
        <taxon>Chitinophagia</taxon>
        <taxon>Chitinophagales</taxon>
        <taxon>Chitinophagaceae</taxon>
        <taxon>Flavihumibacter</taxon>
    </lineage>
</organism>
<dbReference type="RefSeq" id="WP_046370783.1">
    <property type="nucleotide sequence ID" value="NZ_BBWV01000004.1"/>
</dbReference>
<evidence type="ECO:0000259" key="5">
    <source>
        <dbReference type="Pfam" id="PF13354"/>
    </source>
</evidence>
<feature type="region of interest" description="Disordered" evidence="1">
    <location>
        <begin position="400"/>
        <end position="423"/>
    </location>
</feature>
<reference evidence="6 7" key="1">
    <citation type="submission" date="2015-04" db="EMBL/GenBank/DDBJ databases">
        <title>Whole genome shotgun sequence of Flavihumibacter petaseus NBRC 106054.</title>
        <authorList>
            <person name="Miyazawa S."/>
            <person name="Hosoyama A."/>
            <person name="Hashimoto M."/>
            <person name="Noguchi M."/>
            <person name="Tsuchikane K."/>
            <person name="Ohji S."/>
            <person name="Yamazoe A."/>
            <person name="Ichikawa N."/>
            <person name="Kimura A."/>
            <person name="Fujita N."/>
        </authorList>
    </citation>
    <scope>NUCLEOTIDE SEQUENCE [LARGE SCALE GENOMIC DNA]</scope>
    <source>
        <strain evidence="6 7">NBRC 106054</strain>
    </source>
</reference>
<dbReference type="InterPro" id="IPR012338">
    <property type="entry name" value="Beta-lactam/transpept-like"/>
</dbReference>
<dbReference type="InterPro" id="IPR045155">
    <property type="entry name" value="Beta-lactam_cat"/>
</dbReference>
<feature type="compositionally biased region" description="Polar residues" evidence="1">
    <location>
        <begin position="408"/>
        <end position="420"/>
    </location>
</feature>
<dbReference type="PANTHER" id="PTHR46825:SF15">
    <property type="entry name" value="BETA-LACTAMASE-RELATED DOMAIN-CONTAINING PROTEIN"/>
    <property type="match status" value="1"/>
</dbReference>